<name>A0AAF3FQ38_9BILA</name>
<dbReference type="GO" id="GO:0006412">
    <property type="term" value="P:translation"/>
    <property type="evidence" value="ECO:0007669"/>
    <property type="project" value="InterPro"/>
</dbReference>
<dbReference type="SUPFAM" id="SSF52166">
    <property type="entry name" value="Ribosomal protein L4"/>
    <property type="match status" value="1"/>
</dbReference>
<dbReference type="FunFam" id="3.40.1370.10:FF:000005">
    <property type="entry name" value="39S ribosomal protein L4, mitochondrial"/>
    <property type="match status" value="1"/>
</dbReference>
<dbReference type="GO" id="GO:0005840">
    <property type="term" value="C:ribosome"/>
    <property type="evidence" value="ECO:0007669"/>
    <property type="project" value="UniProtKB-KW"/>
</dbReference>
<evidence type="ECO:0000256" key="2">
    <source>
        <dbReference type="ARBA" id="ARBA00010528"/>
    </source>
</evidence>
<dbReference type="InterPro" id="IPR013005">
    <property type="entry name" value="Ribosomal_uL4-like"/>
</dbReference>
<evidence type="ECO:0000256" key="7">
    <source>
        <dbReference type="ARBA" id="ARBA00082711"/>
    </source>
</evidence>
<evidence type="ECO:0000313" key="9">
    <source>
        <dbReference type="Proteomes" id="UP000887575"/>
    </source>
</evidence>
<feature type="region of interest" description="Disordered" evidence="8">
    <location>
        <begin position="22"/>
        <end position="64"/>
    </location>
</feature>
<accession>A0AAF3FQ38</accession>
<evidence type="ECO:0000256" key="4">
    <source>
        <dbReference type="ARBA" id="ARBA00023128"/>
    </source>
</evidence>
<dbReference type="GO" id="GO:0005743">
    <property type="term" value="C:mitochondrial inner membrane"/>
    <property type="evidence" value="ECO:0007669"/>
    <property type="project" value="UniProtKB-ARBA"/>
</dbReference>
<evidence type="ECO:0000313" key="10">
    <source>
        <dbReference type="WBParaSite" id="MBELARI_LOCUS9308"/>
    </source>
</evidence>
<evidence type="ECO:0000256" key="1">
    <source>
        <dbReference type="ARBA" id="ARBA00004173"/>
    </source>
</evidence>
<dbReference type="WBParaSite" id="MBELARI_LOCUS9308">
    <property type="protein sequence ID" value="MBELARI_LOCUS9308"/>
    <property type="gene ID" value="MBELARI_LOCUS9308"/>
</dbReference>
<keyword evidence="4" id="KW-0496">Mitochondrion</keyword>
<protein>
    <recommendedName>
        <fullName evidence="6">Large ribosomal subunit protein uL4m</fullName>
    </recommendedName>
    <alternativeName>
        <fullName evidence="7">39S ribosomal protein L4, mitochondrial</fullName>
    </alternativeName>
</protein>
<dbReference type="Pfam" id="PF00573">
    <property type="entry name" value="Ribosomal_L4"/>
    <property type="match status" value="1"/>
</dbReference>
<keyword evidence="9" id="KW-1185">Reference proteome</keyword>
<dbReference type="InterPro" id="IPR002136">
    <property type="entry name" value="Ribosomal_uL4"/>
</dbReference>
<comment type="subcellular location">
    <subcellularLocation>
        <location evidence="1">Mitochondrion</location>
    </subcellularLocation>
</comment>
<dbReference type="PANTHER" id="PTHR10746">
    <property type="entry name" value="50S RIBOSOMAL PROTEIN L4"/>
    <property type="match status" value="1"/>
</dbReference>
<keyword evidence="3" id="KW-0689">Ribosomal protein</keyword>
<comment type="similarity">
    <text evidence="2">Belongs to the universal ribosomal protein uL4 family.</text>
</comment>
<proteinExistence type="inferred from homology"/>
<dbReference type="Proteomes" id="UP000887575">
    <property type="component" value="Unassembled WGS sequence"/>
</dbReference>
<dbReference type="PANTHER" id="PTHR10746:SF6">
    <property type="entry name" value="LARGE RIBOSOMAL SUBUNIT PROTEIN UL4M"/>
    <property type="match status" value="1"/>
</dbReference>
<evidence type="ECO:0000256" key="8">
    <source>
        <dbReference type="SAM" id="MobiDB-lite"/>
    </source>
</evidence>
<organism evidence="9 10">
    <name type="scientific">Mesorhabditis belari</name>
    <dbReference type="NCBI Taxonomy" id="2138241"/>
    <lineage>
        <taxon>Eukaryota</taxon>
        <taxon>Metazoa</taxon>
        <taxon>Ecdysozoa</taxon>
        <taxon>Nematoda</taxon>
        <taxon>Chromadorea</taxon>
        <taxon>Rhabditida</taxon>
        <taxon>Rhabditina</taxon>
        <taxon>Rhabditomorpha</taxon>
        <taxon>Rhabditoidea</taxon>
        <taxon>Rhabditidae</taxon>
        <taxon>Mesorhabditinae</taxon>
        <taxon>Mesorhabditis</taxon>
    </lineage>
</organism>
<feature type="compositionally biased region" description="Basic and acidic residues" evidence="8">
    <location>
        <begin position="25"/>
        <end position="35"/>
    </location>
</feature>
<evidence type="ECO:0000256" key="6">
    <source>
        <dbReference type="ARBA" id="ARBA00040565"/>
    </source>
</evidence>
<dbReference type="AlphaFoldDB" id="A0AAF3FQ38"/>
<evidence type="ECO:0000256" key="3">
    <source>
        <dbReference type="ARBA" id="ARBA00022980"/>
    </source>
</evidence>
<dbReference type="InterPro" id="IPR023574">
    <property type="entry name" value="Ribosomal_uL4_dom_sf"/>
</dbReference>
<dbReference type="Gene3D" id="3.40.1370.10">
    <property type="match status" value="1"/>
</dbReference>
<evidence type="ECO:0000256" key="5">
    <source>
        <dbReference type="ARBA" id="ARBA00023274"/>
    </source>
</evidence>
<dbReference type="GO" id="GO:1990904">
    <property type="term" value="C:ribonucleoprotein complex"/>
    <property type="evidence" value="ECO:0007669"/>
    <property type="project" value="UniProtKB-KW"/>
</dbReference>
<dbReference type="GO" id="GO:0003735">
    <property type="term" value="F:structural constituent of ribosome"/>
    <property type="evidence" value="ECO:0007669"/>
    <property type="project" value="InterPro"/>
</dbReference>
<reference evidence="10" key="1">
    <citation type="submission" date="2024-02" db="UniProtKB">
        <authorList>
            <consortium name="WormBaseParasite"/>
        </authorList>
    </citation>
    <scope>IDENTIFICATION</scope>
</reference>
<sequence>MFVSRLGRGVWVNRVIGTRGVSTKETTRKGRRDVDASVPEAQTTSEDGTFEIQESSSSPSIEDRPLWRLPKSPFVEIPQAWVTSFNSIKEQKLGLVDLHPDVFRVSPRLDILHRNITWQENYRNLQLTKMLSKGEMPGGGAKPWPQKRTGRHHAGSIRAPHFSRGGFAHGARGPRTWFYMLPDSLRIQGLCVALTVKHAQDDLQIVDRLDELADGDPQYLMDLAEERNWGYSVLFVNDTDTITGGLAEATSQLPSMTVMPFYGLNCFSILKYDTVVFSQKALELVESRLLQHKHRADTLQKKYCYKDMKETLLREGEKEEHPQQAPFV</sequence>
<keyword evidence="5" id="KW-0687">Ribonucleoprotein</keyword>